<dbReference type="InterPro" id="IPR036396">
    <property type="entry name" value="Cyt_P450_sf"/>
</dbReference>
<keyword evidence="10" id="KW-0503">Monooxygenase</keyword>
<evidence type="ECO:0000256" key="11">
    <source>
        <dbReference type="SAM" id="Phobius"/>
    </source>
</evidence>
<keyword evidence="7" id="KW-0479">Metal-binding</keyword>
<gene>
    <name evidence="12" type="ORF">LSINAPIS_LOCUS5775</name>
</gene>
<evidence type="ECO:0000313" key="13">
    <source>
        <dbReference type="Proteomes" id="UP000324832"/>
    </source>
</evidence>
<dbReference type="SUPFAM" id="SSF48264">
    <property type="entry name" value="Cytochrome P450"/>
    <property type="match status" value="4"/>
</dbReference>
<dbReference type="PANTHER" id="PTHR24291:SF105">
    <property type="entry name" value="CYTOCHROME P450 4P1-RELATED"/>
    <property type="match status" value="1"/>
</dbReference>
<dbReference type="Gene3D" id="1.10.630.10">
    <property type="entry name" value="Cytochrome P450"/>
    <property type="match status" value="5"/>
</dbReference>
<feature type="transmembrane region" description="Helical" evidence="11">
    <location>
        <begin position="822"/>
        <end position="842"/>
    </location>
</feature>
<name>A0A5E4Q9H8_9NEOP</name>
<dbReference type="GO" id="GO:0020037">
    <property type="term" value="F:heme binding"/>
    <property type="evidence" value="ECO:0007669"/>
    <property type="project" value="InterPro"/>
</dbReference>
<protein>
    <recommendedName>
        <fullName evidence="14">Cytochrome P450</fullName>
    </recommendedName>
</protein>
<evidence type="ECO:0000256" key="9">
    <source>
        <dbReference type="ARBA" id="ARBA00023004"/>
    </source>
</evidence>
<dbReference type="Proteomes" id="UP000324832">
    <property type="component" value="Unassembled WGS sequence"/>
</dbReference>
<dbReference type="PANTHER" id="PTHR24291">
    <property type="entry name" value="CYTOCHROME P450 FAMILY 4"/>
    <property type="match status" value="1"/>
</dbReference>
<reference evidence="12 13" key="1">
    <citation type="submission" date="2017-07" db="EMBL/GenBank/DDBJ databases">
        <authorList>
            <person name="Talla V."/>
            <person name="Backstrom N."/>
        </authorList>
    </citation>
    <scope>NUCLEOTIDE SEQUENCE [LARGE SCALE GENOMIC DNA]</scope>
</reference>
<dbReference type="InterPro" id="IPR002403">
    <property type="entry name" value="Cyt_P450_E_grp-IV"/>
</dbReference>
<dbReference type="EMBL" id="FZQP02001715">
    <property type="protein sequence ID" value="VVC93627.1"/>
    <property type="molecule type" value="Genomic_DNA"/>
</dbReference>
<evidence type="ECO:0000256" key="1">
    <source>
        <dbReference type="ARBA" id="ARBA00001971"/>
    </source>
</evidence>
<keyword evidence="13" id="KW-1185">Reference proteome</keyword>
<feature type="transmembrane region" description="Helical" evidence="11">
    <location>
        <begin position="1203"/>
        <end position="1224"/>
    </location>
</feature>
<dbReference type="PRINTS" id="PR00465">
    <property type="entry name" value="EP450IV"/>
</dbReference>
<comment type="function">
    <text evidence="2">May be involved in the metabolism of insect hormones and in the breakdown of synthetic insecticides.</text>
</comment>
<comment type="cofactor">
    <cofactor evidence="1">
        <name>heme</name>
        <dbReference type="ChEBI" id="CHEBI:30413"/>
    </cofactor>
</comment>
<evidence type="ECO:0000256" key="2">
    <source>
        <dbReference type="ARBA" id="ARBA00003690"/>
    </source>
</evidence>
<dbReference type="InterPro" id="IPR001128">
    <property type="entry name" value="Cyt_P450"/>
</dbReference>
<feature type="transmembrane region" description="Helical" evidence="11">
    <location>
        <begin position="424"/>
        <end position="443"/>
    </location>
</feature>
<proteinExistence type="inferred from homology"/>
<dbReference type="GO" id="GO:0005506">
    <property type="term" value="F:iron ion binding"/>
    <property type="evidence" value="ECO:0007669"/>
    <property type="project" value="InterPro"/>
</dbReference>
<dbReference type="InterPro" id="IPR050196">
    <property type="entry name" value="Cytochrome_P450_Monoox"/>
</dbReference>
<evidence type="ECO:0000256" key="4">
    <source>
        <dbReference type="ARBA" id="ARBA00004406"/>
    </source>
</evidence>
<keyword evidence="9" id="KW-0408">Iron</keyword>
<organism evidence="12 13">
    <name type="scientific">Leptidea sinapis</name>
    <dbReference type="NCBI Taxonomy" id="189913"/>
    <lineage>
        <taxon>Eukaryota</taxon>
        <taxon>Metazoa</taxon>
        <taxon>Ecdysozoa</taxon>
        <taxon>Arthropoda</taxon>
        <taxon>Hexapoda</taxon>
        <taxon>Insecta</taxon>
        <taxon>Pterygota</taxon>
        <taxon>Neoptera</taxon>
        <taxon>Endopterygota</taxon>
        <taxon>Lepidoptera</taxon>
        <taxon>Glossata</taxon>
        <taxon>Ditrysia</taxon>
        <taxon>Papilionoidea</taxon>
        <taxon>Pieridae</taxon>
        <taxon>Dismorphiinae</taxon>
        <taxon>Leptidea</taxon>
    </lineage>
</organism>
<dbReference type="GO" id="GO:0016705">
    <property type="term" value="F:oxidoreductase activity, acting on paired donors, with incorporation or reduction of molecular oxygen"/>
    <property type="evidence" value="ECO:0007669"/>
    <property type="project" value="InterPro"/>
</dbReference>
<dbReference type="GO" id="GO:0004497">
    <property type="term" value="F:monooxygenase activity"/>
    <property type="evidence" value="ECO:0007669"/>
    <property type="project" value="UniProtKB-KW"/>
</dbReference>
<evidence type="ECO:0000256" key="3">
    <source>
        <dbReference type="ARBA" id="ARBA00004174"/>
    </source>
</evidence>
<evidence type="ECO:0000256" key="5">
    <source>
        <dbReference type="ARBA" id="ARBA00010617"/>
    </source>
</evidence>
<evidence type="ECO:0000256" key="8">
    <source>
        <dbReference type="ARBA" id="ARBA00023002"/>
    </source>
</evidence>
<keyword evidence="11" id="KW-0472">Membrane</keyword>
<dbReference type="Pfam" id="PF00067">
    <property type="entry name" value="p450"/>
    <property type="match status" value="5"/>
</dbReference>
<keyword evidence="8" id="KW-0560">Oxidoreductase</keyword>
<evidence type="ECO:0000313" key="12">
    <source>
        <dbReference type="EMBL" id="VVC93627.1"/>
    </source>
</evidence>
<keyword evidence="11" id="KW-0812">Transmembrane</keyword>
<accession>A0A5E4Q9H8</accession>
<keyword evidence="6" id="KW-0349">Heme</keyword>
<evidence type="ECO:0000256" key="10">
    <source>
        <dbReference type="ARBA" id="ARBA00023033"/>
    </source>
</evidence>
<sequence>MLILYLVVILFIFLVALDRLLKNEQFEKIPGPSGLFLVNNTLDVIREPVRLIRYLTHLSSKYKDIFKLRVGLKNVVIISNPDDVQALINGSKYNGKGFVYDFSRPWLGDGLLLSDGVKWHQRRKILTPAFHFNILKNFYSILLDNSEIVLDRIETEVSQPRTEILDIVSDYTLRSICETAMGTKLDEETTGFGITYKNSLSSLGTLSVLRAQRVWQYSDLIYNLTSRGQEFHSTLKTTHEFRDKVVNRRIDDLCSKNIIRFDDDEDNDRVEIYGKKKLAMLDLLLEAEKRGTIDRSGINEEVDTFMFEDKIVEECNAILGSSDALPTMNDLTQMKYLDCCIKESLRMYPPVFFISRTSDGPIKLNDYECPKRTDVSIALRELHLRSDQFVEPYKYNPDRFLQEPTSKVCYDGDEVSRLHGATPISIRMFIVYLIIIFVLLVILDRLLKNAQFEKIPGPRGFFLVNNTLEVIREPGRLKVGHKNIVIIYNPDDAEALINGTRYNGKGYLYGFIRPLLGDGLLLSDGEKWHHRRKILTPAFHFNILKNFYSILLENSEKLLERIEPEVSQPNTGILDIVSDYTLRSICETAMGTKLDEETTDFGITYKNCLSSLGSLSVRRGQRVWQYSDLIYYLTSLGQEFLSLLYITRKFRDDVIDKRIEDLCSKNIKRFDHEDDDVFVVNGKKKLAMLDLLLEAEKNGIIDRSGINDEVDTFMFEGHDTTATALQFTFMILANHQDIQNKIVEECNAILGSSDALPTMKDLTQMKYLDCCIKESLRMYPPVFFISRTSDGPIKLKVTNSWSRTSTTRIGSCRSRPGISLPIYRLVLVPGIVSLILVLVQLFNLGREWASTFNGIYSFYVYPNGSVNIYNPKDVEVRTKWHTRRKILTPAFHFNILFKFFPILVENSETFLDALDKTEGKIIDIVPFISDCTLNAICETAMGTRLDNSSSGYEYKKAITGLAHILYKRFTNVFYHSNFIFNTTKLKLKHDEYISTMHKFTYNVISRRRIHIQNKEIESDHADAGDNDKFMYKKKRAAMLDLLIAAEKEGLIDEGGIHEEVDTFMFEGHDTTSAGLTFCFLMLAEHSDVQDRIFDELESIYGDSSRRPTMEDLSKMQYLECCIKESLRLYPPVPFISRRLTEPVKLSQKFAMMELKSIVSAVLRKFKLVPVTRSTDLKFNADFILRNSGPINLIIRTLLYNNSATMFITILLLIILLVILLHYVINCNRIALLLRSIPGLKDHFLIGNIFEFRFDTPEELFRMTREWAKEFNGIYRIYAFNTGSLNIYNPDDIEILISGMKHHKKSFIYSFLRPWLRDGLLLSHGEKWQKRRKILTRAFHFNILRKYFPIIVENNQKLISTAMGAQTFEESSHAGRKYKEAIYSSVKLFVYRVCNLPLYIDKVFNWTPSGKKQLKYISITHKFSENVINSRRIEREKCNDDNSDDGDEDNHVYSKKRRAAMLDLLLTAEKDGLIDNIGIQEEVDTFMFEGHDTSAAGLTFCLLALAENETIQDKIVQELDEIFDGDNRDATLEDLAAMNYLERCIKESLRLYPPVPFIGRDLSEDVKLSNYLAPKGFMSHIHIFDLHRQESLFKNALLFDPDRIIPITKSAEVIFATDLVLRSSNPILLKFIKRC</sequence>
<evidence type="ECO:0000256" key="6">
    <source>
        <dbReference type="ARBA" id="ARBA00022617"/>
    </source>
</evidence>
<comment type="similarity">
    <text evidence="5">Belongs to the cytochrome P450 family.</text>
</comment>
<dbReference type="GO" id="GO:0005789">
    <property type="term" value="C:endoplasmic reticulum membrane"/>
    <property type="evidence" value="ECO:0007669"/>
    <property type="project" value="UniProtKB-SubCell"/>
</dbReference>
<evidence type="ECO:0000256" key="7">
    <source>
        <dbReference type="ARBA" id="ARBA00022723"/>
    </source>
</evidence>
<evidence type="ECO:0008006" key="14">
    <source>
        <dbReference type="Google" id="ProtNLM"/>
    </source>
</evidence>
<keyword evidence="11" id="KW-1133">Transmembrane helix</keyword>
<comment type="subcellular location">
    <subcellularLocation>
        <location evidence="4">Endoplasmic reticulum membrane</location>
        <topology evidence="4">Peripheral membrane protein</topology>
    </subcellularLocation>
    <subcellularLocation>
        <location evidence="3">Microsome membrane</location>
        <topology evidence="3">Peripheral membrane protein</topology>
    </subcellularLocation>
</comment>